<keyword evidence="1" id="KW-0805">Transcription regulation</keyword>
<dbReference type="SUPFAM" id="SSF53822">
    <property type="entry name" value="Periplasmic binding protein-like I"/>
    <property type="match status" value="1"/>
</dbReference>
<evidence type="ECO:0000313" key="5">
    <source>
        <dbReference type="EMBL" id="GIJ51461.1"/>
    </source>
</evidence>
<dbReference type="InterPro" id="IPR028082">
    <property type="entry name" value="Peripla_BP_I"/>
</dbReference>
<dbReference type="PANTHER" id="PTHR30146">
    <property type="entry name" value="LACI-RELATED TRANSCRIPTIONAL REPRESSOR"/>
    <property type="match status" value="1"/>
</dbReference>
<accession>A0A8J4DVH5</accession>
<dbReference type="CDD" id="cd01392">
    <property type="entry name" value="HTH_LacI"/>
    <property type="match status" value="1"/>
</dbReference>
<dbReference type="Gene3D" id="1.10.260.40">
    <property type="entry name" value="lambda repressor-like DNA-binding domains"/>
    <property type="match status" value="1"/>
</dbReference>
<dbReference type="PRINTS" id="PR00036">
    <property type="entry name" value="HTHLACI"/>
</dbReference>
<dbReference type="GO" id="GO:0003700">
    <property type="term" value="F:DNA-binding transcription factor activity"/>
    <property type="evidence" value="ECO:0007669"/>
    <property type="project" value="TreeGrafter"/>
</dbReference>
<evidence type="ECO:0000259" key="4">
    <source>
        <dbReference type="PROSITE" id="PS50932"/>
    </source>
</evidence>
<dbReference type="SMART" id="SM00354">
    <property type="entry name" value="HTH_LACI"/>
    <property type="match status" value="1"/>
</dbReference>
<evidence type="ECO:0000256" key="2">
    <source>
        <dbReference type="ARBA" id="ARBA00023125"/>
    </source>
</evidence>
<dbReference type="PROSITE" id="PS00356">
    <property type="entry name" value="HTH_LACI_1"/>
    <property type="match status" value="1"/>
</dbReference>
<dbReference type="Proteomes" id="UP000619260">
    <property type="component" value="Unassembled WGS sequence"/>
</dbReference>
<protein>
    <submittedName>
        <fullName evidence="5">LacI family transcriptional regulator</fullName>
    </submittedName>
</protein>
<dbReference type="GO" id="GO:0000976">
    <property type="term" value="F:transcription cis-regulatory region binding"/>
    <property type="evidence" value="ECO:0007669"/>
    <property type="project" value="TreeGrafter"/>
</dbReference>
<dbReference type="InterPro" id="IPR000843">
    <property type="entry name" value="HTH_LacI"/>
</dbReference>
<sequence length="337" mass="35612">MTTIRELARRSGVSVATVSRVLNTPEVVSPDTRERVLRIAAETGYMRNESARTLATKKSNLIGLVWDTDHRQPGWRHPFFQEILVALKSALSSHGLHLLMLANPSDADDGMRDQHIRAVRRHNLDGVVLIDNGSHDPALLALAEDAVPCVSIDLAVAGPGTTYVTSDNEGGARAAARHLIERGHRRIATIAGPQRTAPGQQRLTGFRAELDANGIALPEEYVVGGDFYFDSGFTCMQRLLALPDPPTAVFAAGDAMAVGALRAAAAGGLRIPEDVALVGFDDIDLAALVQPALTTVAQDKPGFGTAAADALLAMLAGDPAPAAPIILPTHLVVRGTT</sequence>
<evidence type="ECO:0000313" key="6">
    <source>
        <dbReference type="Proteomes" id="UP000619260"/>
    </source>
</evidence>
<dbReference type="SUPFAM" id="SSF47413">
    <property type="entry name" value="lambda repressor-like DNA-binding domains"/>
    <property type="match status" value="1"/>
</dbReference>
<dbReference type="Pfam" id="PF13377">
    <property type="entry name" value="Peripla_BP_3"/>
    <property type="match status" value="1"/>
</dbReference>
<dbReference type="Gene3D" id="3.40.50.2300">
    <property type="match status" value="2"/>
</dbReference>
<dbReference type="InterPro" id="IPR046335">
    <property type="entry name" value="LacI/GalR-like_sensor"/>
</dbReference>
<keyword evidence="3" id="KW-0804">Transcription</keyword>
<keyword evidence="2" id="KW-0238">DNA-binding</keyword>
<name>A0A8J4DVH5_9ACTN</name>
<evidence type="ECO:0000256" key="1">
    <source>
        <dbReference type="ARBA" id="ARBA00023015"/>
    </source>
</evidence>
<dbReference type="CDD" id="cd06267">
    <property type="entry name" value="PBP1_LacI_sugar_binding-like"/>
    <property type="match status" value="1"/>
</dbReference>
<gene>
    <name evidence="5" type="primary">lacI_4</name>
    <name evidence="5" type="ORF">Val02_83470</name>
</gene>
<proteinExistence type="predicted"/>
<feature type="domain" description="HTH lacI-type" evidence="4">
    <location>
        <begin position="2"/>
        <end position="56"/>
    </location>
</feature>
<organism evidence="5 6">
    <name type="scientific">Virgisporangium aliadipatigenens</name>
    <dbReference type="NCBI Taxonomy" id="741659"/>
    <lineage>
        <taxon>Bacteria</taxon>
        <taxon>Bacillati</taxon>
        <taxon>Actinomycetota</taxon>
        <taxon>Actinomycetes</taxon>
        <taxon>Micromonosporales</taxon>
        <taxon>Micromonosporaceae</taxon>
        <taxon>Virgisporangium</taxon>
    </lineage>
</organism>
<dbReference type="RefSeq" id="WP_203904859.1">
    <property type="nucleotide sequence ID" value="NZ_BOPF01000048.1"/>
</dbReference>
<dbReference type="PROSITE" id="PS50932">
    <property type="entry name" value="HTH_LACI_2"/>
    <property type="match status" value="1"/>
</dbReference>
<dbReference type="EMBL" id="BOPF01000048">
    <property type="protein sequence ID" value="GIJ51461.1"/>
    <property type="molecule type" value="Genomic_DNA"/>
</dbReference>
<dbReference type="InterPro" id="IPR010982">
    <property type="entry name" value="Lambda_DNA-bd_dom_sf"/>
</dbReference>
<dbReference type="AlphaFoldDB" id="A0A8J4DVH5"/>
<keyword evidence="6" id="KW-1185">Reference proteome</keyword>
<evidence type="ECO:0000256" key="3">
    <source>
        <dbReference type="ARBA" id="ARBA00023163"/>
    </source>
</evidence>
<comment type="caution">
    <text evidence="5">The sequence shown here is derived from an EMBL/GenBank/DDBJ whole genome shotgun (WGS) entry which is preliminary data.</text>
</comment>
<dbReference type="Pfam" id="PF00356">
    <property type="entry name" value="LacI"/>
    <property type="match status" value="1"/>
</dbReference>
<dbReference type="PANTHER" id="PTHR30146:SF109">
    <property type="entry name" value="HTH-TYPE TRANSCRIPTIONAL REGULATOR GALS"/>
    <property type="match status" value="1"/>
</dbReference>
<reference evidence="5" key="1">
    <citation type="submission" date="2021-01" db="EMBL/GenBank/DDBJ databases">
        <title>Whole genome shotgun sequence of Virgisporangium aliadipatigenens NBRC 105644.</title>
        <authorList>
            <person name="Komaki H."/>
            <person name="Tamura T."/>
        </authorList>
    </citation>
    <scope>NUCLEOTIDE SEQUENCE</scope>
    <source>
        <strain evidence="5">NBRC 105644</strain>
    </source>
</reference>